<dbReference type="Proteomes" id="UP000708208">
    <property type="component" value="Unassembled WGS sequence"/>
</dbReference>
<proteinExistence type="predicted"/>
<dbReference type="GO" id="GO:0005856">
    <property type="term" value="C:cytoskeleton"/>
    <property type="evidence" value="ECO:0007669"/>
    <property type="project" value="UniProtKB-ARBA"/>
</dbReference>
<keyword evidence="5" id="KW-1185">Reference proteome</keyword>
<accession>A0A8J2K1I0</accession>
<feature type="compositionally biased region" description="Basic and acidic residues" evidence="2">
    <location>
        <begin position="40"/>
        <end position="60"/>
    </location>
</feature>
<protein>
    <recommendedName>
        <fullName evidence="3">DUF4200 domain-containing protein</fullName>
    </recommendedName>
</protein>
<name>A0A8J2K1I0_9HEXA</name>
<dbReference type="PANTHER" id="PTHR21683:SF2">
    <property type="entry name" value="COILED-COIL DOMAIN-CONTAINING PROTEIN 42 LIKE-2-LIKE"/>
    <property type="match status" value="1"/>
</dbReference>
<reference evidence="4" key="1">
    <citation type="submission" date="2021-06" db="EMBL/GenBank/DDBJ databases">
        <authorList>
            <person name="Hodson N. C."/>
            <person name="Mongue J. A."/>
            <person name="Jaron S. K."/>
        </authorList>
    </citation>
    <scope>NUCLEOTIDE SEQUENCE</scope>
</reference>
<gene>
    <name evidence="4" type="ORF">AFUS01_LOCUS18135</name>
</gene>
<dbReference type="EMBL" id="CAJVCH010178092">
    <property type="protein sequence ID" value="CAG7729419.1"/>
    <property type="molecule type" value="Genomic_DNA"/>
</dbReference>
<evidence type="ECO:0000256" key="1">
    <source>
        <dbReference type="ARBA" id="ARBA00023054"/>
    </source>
</evidence>
<feature type="region of interest" description="Disordered" evidence="2">
    <location>
        <begin position="20"/>
        <end position="73"/>
    </location>
</feature>
<dbReference type="InterPro" id="IPR025252">
    <property type="entry name" value="DUF4200"/>
</dbReference>
<comment type="caution">
    <text evidence="4">The sequence shown here is derived from an EMBL/GenBank/DDBJ whole genome shotgun (WGS) entry which is preliminary data.</text>
</comment>
<organism evidence="4 5">
    <name type="scientific">Allacma fusca</name>
    <dbReference type="NCBI Taxonomy" id="39272"/>
    <lineage>
        <taxon>Eukaryota</taxon>
        <taxon>Metazoa</taxon>
        <taxon>Ecdysozoa</taxon>
        <taxon>Arthropoda</taxon>
        <taxon>Hexapoda</taxon>
        <taxon>Collembola</taxon>
        <taxon>Symphypleona</taxon>
        <taxon>Sminthuridae</taxon>
        <taxon>Allacma</taxon>
    </lineage>
</organism>
<dbReference type="PANTHER" id="PTHR21683">
    <property type="entry name" value="COILED-COIL DOMAIN-CONTAINING PROTEIN 42 LIKE-2-LIKE-RELATED"/>
    <property type="match status" value="1"/>
</dbReference>
<dbReference type="AlphaFoldDB" id="A0A8J2K1I0"/>
<dbReference type="Pfam" id="PF13863">
    <property type="entry name" value="DUF4200"/>
    <property type="match status" value="1"/>
</dbReference>
<keyword evidence="1" id="KW-0175">Coiled coil</keyword>
<sequence length="409" mass="47517">MSVSSTERLNRQLQEVQSEEFEEWLKSTGSKKGGSIDSESFDRVGSEGDDHKIGTTEISRESSAASKRGQLRRSVESSYEDLGGLLEKISRVSEARKTLFQTGIKSPWKYSPASELEERKMTVSSLDHEIEMEARRFKNRMKTVNKGWDKFTTKQNALIEALGKLDTLIKDCKCKRDELNQTFITESVAGKQYSKTVNEYKCQLKILNDLMSKTEKRVDNHHMFEDLLREVKEQSGGEFKSIREVIDRAFILESIRRRLMDWERETQEEYRFSMQEMVRINDRSRKNIWKLSGTLTEACVKNGFIANQLKIVENELEMKKESKQKQNMVYGQLQHAVNNLHIELSRHLRLKPKIPASQPDEQLKSIEKLTDKLRAFSEDISKNAATRSDEVAIEVDTQALEKKRLRYKM</sequence>
<feature type="domain" description="DUF4200" evidence="3">
    <location>
        <begin position="123"/>
        <end position="233"/>
    </location>
</feature>
<dbReference type="InterPro" id="IPR051147">
    <property type="entry name" value="CFAP_domain-containing"/>
</dbReference>
<evidence type="ECO:0000313" key="4">
    <source>
        <dbReference type="EMBL" id="CAG7729419.1"/>
    </source>
</evidence>
<evidence type="ECO:0000259" key="3">
    <source>
        <dbReference type="Pfam" id="PF13863"/>
    </source>
</evidence>
<evidence type="ECO:0000313" key="5">
    <source>
        <dbReference type="Proteomes" id="UP000708208"/>
    </source>
</evidence>
<evidence type="ECO:0000256" key="2">
    <source>
        <dbReference type="SAM" id="MobiDB-lite"/>
    </source>
</evidence>